<feature type="non-terminal residue" evidence="1">
    <location>
        <position position="1"/>
    </location>
</feature>
<dbReference type="Proteomes" id="UP000238937">
    <property type="component" value="Unassembled WGS sequence"/>
</dbReference>
<name>A0A2T1GM91_9CYAN</name>
<evidence type="ECO:0000313" key="1">
    <source>
        <dbReference type="EMBL" id="PSB58948.1"/>
    </source>
</evidence>
<proteinExistence type="predicted"/>
<sequence>VVQISPPAIEVFVKVPPVLKTSIEQQISVSLIDLFDRSHCQIPDISYQEYVDRTEHHLKMRRIQRTFTPDN</sequence>
<protein>
    <submittedName>
        <fullName evidence="1">Adenylate cyclase</fullName>
    </submittedName>
</protein>
<reference evidence="1 2" key="1">
    <citation type="submission" date="2018-03" db="EMBL/GenBank/DDBJ databases">
        <title>The ancient ancestry and fast evolution of plastids.</title>
        <authorList>
            <person name="Moore K.R."/>
            <person name="Magnabosco C."/>
            <person name="Momper L."/>
            <person name="Gold D.A."/>
            <person name="Bosak T."/>
            <person name="Fournier G.P."/>
        </authorList>
    </citation>
    <scope>NUCLEOTIDE SEQUENCE [LARGE SCALE GENOMIC DNA]</scope>
    <source>
        <strain evidence="1 2">CCALA 037</strain>
    </source>
</reference>
<dbReference type="AlphaFoldDB" id="A0A2T1GM91"/>
<organism evidence="1 2">
    <name type="scientific">Chamaesiphon polymorphus CCALA 037</name>
    <dbReference type="NCBI Taxonomy" id="2107692"/>
    <lineage>
        <taxon>Bacteria</taxon>
        <taxon>Bacillati</taxon>
        <taxon>Cyanobacteriota</taxon>
        <taxon>Cyanophyceae</taxon>
        <taxon>Gomontiellales</taxon>
        <taxon>Chamaesiphonaceae</taxon>
        <taxon>Chamaesiphon</taxon>
    </lineage>
</organism>
<gene>
    <name evidence="1" type="ORF">C7B77_02935</name>
</gene>
<evidence type="ECO:0000313" key="2">
    <source>
        <dbReference type="Proteomes" id="UP000238937"/>
    </source>
</evidence>
<accession>A0A2T1GM91</accession>
<comment type="caution">
    <text evidence="1">The sequence shown here is derived from an EMBL/GenBank/DDBJ whole genome shotgun (WGS) entry which is preliminary data.</text>
</comment>
<keyword evidence="2" id="KW-1185">Reference proteome</keyword>
<dbReference type="EMBL" id="PVWO01000019">
    <property type="protein sequence ID" value="PSB58948.1"/>
    <property type="molecule type" value="Genomic_DNA"/>
</dbReference>